<evidence type="ECO:0000313" key="3">
    <source>
        <dbReference type="EMBL" id="KYB46196.1"/>
    </source>
</evidence>
<feature type="chain" id="PRO_5024851049" evidence="2">
    <location>
        <begin position="26"/>
        <end position="276"/>
    </location>
</feature>
<proteinExistence type="predicted"/>
<organism evidence="3">
    <name type="scientific">Brucella anthropi</name>
    <name type="common">Ochrobactrum anthropi</name>
    <dbReference type="NCBI Taxonomy" id="529"/>
    <lineage>
        <taxon>Bacteria</taxon>
        <taxon>Pseudomonadati</taxon>
        <taxon>Pseudomonadota</taxon>
        <taxon>Alphaproteobacteria</taxon>
        <taxon>Hyphomicrobiales</taxon>
        <taxon>Brucellaceae</taxon>
        <taxon>Brucella/Ochrobactrum group</taxon>
        <taxon>Brucella</taxon>
    </lineage>
</organism>
<name>A0A656Z8Z1_BRUAN</name>
<evidence type="ECO:0000256" key="2">
    <source>
        <dbReference type="SAM" id="SignalP"/>
    </source>
</evidence>
<dbReference type="Gene3D" id="3.40.190.10">
    <property type="entry name" value="Periplasmic binding protein-like II"/>
    <property type="match status" value="2"/>
</dbReference>
<reference evidence="3" key="1">
    <citation type="submission" date="2016-02" db="EMBL/GenBank/DDBJ databases">
        <title>Genomic sequences of Ochrobactrum anthropi.</title>
        <authorList>
            <person name="Chudasama K.S."/>
            <person name="Thaker V.S."/>
        </authorList>
    </citation>
    <scope>NUCLEOTIDE SEQUENCE [LARGE SCALE GENOMIC DNA]</scope>
    <source>
        <strain evidence="3">SUBG007</strain>
    </source>
</reference>
<dbReference type="SUPFAM" id="SSF53850">
    <property type="entry name" value="Periplasmic binding protein-like II"/>
    <property type="match status" value="1"/>
</dbReference>
<evidence type="ECO:0000256" key="1">
    <source>
        <dbReference type="ARBA" id="ARBA00022729"/>
    </source>
</evidence>
<sequence>MSSTLRKYAALSLSAALLASTAAFAEPEAEIGIKDADYSLEALIEAAKKEPGITVVDATGKIVTMAEAFTAKYGVKATGVKMNGQNQEQVILREAAANNVRTDVFNMSNLPSVTSEIIVQGAGLSWLPVDLKDQVPAEYQNPAITSLNPWVWAYNSDVHGDKCPIDNIWALTTEEWKGRIAIPDPLLRNETMFWFNQIAEHDDEAMRKAYEEFFGEPLKTDEASATAEWVKRFAKNRPSVTRSDTEVGPIIGAKGQEKPFMGFLSTSIFRDAKKNG</sequence>
<protein>
    <submittedName>
        <fullName evidence="3">ABC transporter substrate-binding protein</fullName>
    </submittedName>
</protein>
<gene>
    <name evidence="3" type="ORF">AB664_24330</name>
</gene>
<feature type="signal peptide" evidence="2">
    <location>
        <begin position="1"/>
        <end position="25"/>
    </location>
</feature>
<keyword evidence="1 2" id="KW-0732">Signal</keyword>
<feature type="non-terminal residue" evidence="3">
    <location>
        <position position="276"/>
    </location>
</feature>
<dbReference type="AlphaFoldDB" id="A0A656Z8Z1"/>
<dbReference type="EMBL" id="LUAY01000630">
    <property type="protein sequence ID" value="KYB46196.1"/>
    <property type="molecule type" value="Genomic_DNA"/>
</dbReference>
<comment type="caution">
    <text evidence="3">The sequence shown here is derived from an EMBL/GenBank/DDBJ whole genome shotgun (WGS) entry which is preliminary data.</text>
</comment>
<dbReference type="PANTHER" id="PTHR30006">
    <property type="entry name" value="THIAMINE-BINDING PERIPLASMIC PROTEIN-RELATED"/>
    <property type="match status" value="1"/>
</dbReference>
<accession>A0A656Z8Z1</accession>